<gene>
    <name evidence="1" type="ORF">NDU88_000911</name>
</gene>
<comment type="caution">
    <text evidence="1">The sequence shown here is derived from an EMBL/GenBank/DDBJ whole genome shotgun (WGS) entry which is preliminary data.</text>
</comment>
<proteinExistence type="predicted"/>
<evidence type="ECO:0000313" key="2">
    <source>
        <dbReference type="Proteomes" id="UP001066276"/>
    </source>
</evidence>
<evidence type="ECO:0000313" key="1">
    <source>
        <dbReference type="EMBL" id="KAJ1134459.1"/>
    </source>
</evidence>
<dbReference type="Proteomes" id="UP001066276">
    <property type="component" value="Chromosome 6"/>
</dbReference>
<keyword evidence="2" id="KW-1185">Reference proteome</keyword>
<dbReference type="AlphaFoldDB" id="A0AAV7Q2I3"/>
<organism evidence="1 2">
    <name type="scientific">Pleurodeles waltl</name>
    <name type="common">Iberian ribbed newt</name>
    <dbReference type="NCBI Taxonomy" id="8319"/>
    <lineage>
        <taxon>Eukaryota</taxon>
        <taxon>Metazoa</taxon>
        <taxon>Chordata</taxon>
        <taxon>Craniata</taxon>
        <taxon>Vertebrata</taxon>
        <taxon>Euteleostomi</taxon>
        <taxon>Amphibia</taxon>
        <taxon>Batrachia</taxon>
        <taxon>Caudata</taxon>
        <taxon>Salamandroidea</taxon>
        <taxon>Salamandridae</taxon>
        <taxon>Pleurodelinae</taxon>
        <taxon>Pleurodeles</taxon>
    </lineage>
</organism>
<accession>A0AAV7Q2I3</accession>
<sequence length="157" mass="17735">MPLARTDAEENELEDCCVADIMEDVQGEDEWDKALDENAVLSKVQMLPERSRHLIQVRSTRGRSFACTGIPERFPQRFESRLLSNAFGRRVWALNLPRPGTVSPEASPSAGRAQEEARFVGCQEEPPYSMTFKRNVRSFGANSKGEGWKKVFFAQPV</sequence>
<name>A0AAV7Q2I3_PLEWA</name>
<reference evidence="1" key="1">
    <citation type="journal article" date="2022" name="bioRxiv">
        <title>Sequencing and chromosome-scale assembly of the giantPleurodeles waltlgenome.</title>
        <authorList>
            <person name="Brown T."/>
            <person name="Elewa A."/>
            <person name="Iarovenko S."/>
            <person name="Subramanian E."/>
            <person name="Araus A.J."/>
            <person name="Petzold A."/>
            <person name="Susuki M."/>
            <person name="Suzuki K.-i.T."/>
            <person name="Hayashi T."/>
            <person name="Toyoda A."/>
            <person name="Oliveira C."/>
            <person name="Osipova E."/>
            <person name="Leigh N.D."/>
            <person name="Simon A."/>
            <person name="Yun M.H."/>
        </authorList>
    </citation>
    <scope>NUCLEOTIDE SEQUENCE</scope>
    <source>
        <strain evidence="1">20211129_DDA</strain>
        <tissue evidence="1">Liver</tissue>
    </source>
</reference>
<protein>
    <submittedName>
        <fullName evidence="1">Uncharacterized protein</fullName>
    </submittedName>
</protein>
<dbReference type="EMBL" id="JANPWB010000010">
    <property type="protein sequence ID" value="KAJ1134459.1"/>
    <property type="molecule type" value="Genomic_DNA"/>
</dbReference>